<evidence type="ECO:0000256" key="6">
    <source>
        <dbReference type="SAM" id="SignalP"/>
    </source>
</evidence>
<dbReference type="Pfam" id="PF14322">
    <property type="entry name" value="SusD-like_3"/>
    <property type="match status" value="1"/>
</dbReference>
<dbReference type="RefSeq" id="WP_107828303.1">
    <property type="nucleotide sequence ID" value="NZ_CP160205.1"/>
</dbReference>
<feature type="domain" description="SusD-like N-terminal" evidence="8">
    <location>
        <begin position="112"/>
        <end position="233"/>
    </location>
</feature>
<protein>
    <submittedName>
        <fullName evidence="9">Putative outer membrane starch-binding protein</fullName>
    </submittedName>
</protein>
<feature type="domain" description="RagB/SusD" evidence="7">
    <location>
        <begin position="297"/>
        <end position="618"/>
    </location>
</feature>
<dbReference type="InterPro" id="IPR011990">
    <property type="entry name" value="TPR-like_helical_dom_sf"/>
</dbReference>
<evidence type="ECO:0000313" key="10">
    <source>
        <dbReference type="Proteomes" id="UP000244168"/>
    </source>
</evidence>
<dbReference type="Proteomes" id="UP000244168">
    <property type="component" value="Unassembled WGS sequence"/>
</dbReference>
<evidence type="ECO:0000256" key="1">
    <source>
        <dbReference type="ARBA" id="ARBA00004442"/>
    </source>
</evidence>
<evidence type="ECO:0000256" key="5">
    <source>
        <dbReference type="ARBA" id="ARBA00023237"/>
    </source>
</evidence>
<gene>
    <name evidence="9" type="ORF">C8P68_103279</name>
</gene>
<keyword evidence="10" id="KW-1185">Reference proteome</keyword>
<proteinExistence type="inferred from homology"/>
<evidence type="ECO:0000313" key="9">
    <source>
        <dbReference type="EMBL" id="PTQ98119.1"/>
    </source>
</evidence>
<comment type="subcellular location">
    <subcellularLocation>
        <location evidence="1">Cell outer membrane</location>
    </subcellularLocation>
</comment>
<name>A0A2T5JBG2_9SPHI</name>
<organism evidence="9 10">
    <name type="scientific">Mucilaginibacter yixingensis</name>
    <dbReference type="NCBI Taxonomy" id="1295612"/>
    <lineage>
        <taxon>Bacteria</taxon>
        <taxon>Pseudomonadati</taxon>
        <taxon>Bacteroidota</taxon>
        <taxon>Sphingobacteriia</taxon>
        <taxon>Sphingobacteriales</taxon>
        <taxon>Sphingobacteriaceae</taxon>
        <taxon>Mucilaginibacter</taxon>
    </lineage>
</organism>
<evidence type="ECO:0000259" key="8">
    <source>
        <dbReference type="Pfam" id="PF14322"/>
    </source>
</evidence>
<sequence length="628" mass="69542">MKVIKNTQKTAVKSLVALCALALTMTGCRKNFITPDHASIDDQAMWSDPGAVNLFINGTYFNIMPDYPWEAAAYTVEYASDENTGSALDATVKKVLGVGGYLTSNDIKIIGTKYQNTTKGDNKYFEIARCNLGIYNVPNSPFDATTKKQYLGQFYMLRAMDYFDLVRMYGGVPLILKPQTPTDIDLSGRKSAKTCFNAIFADLDSAATNLNGVVWNAATDYGRLTQLAAVCYKGRAALTWASPQFNPTDDATHPFDATRWDFALKANEAAYNLCLAQGRALMNYSTLFLTEGTANTEAIIVKEYSNTLPKRYQGVEQRTRPAGTLTGGSPSDFYVASQKLMDAYTMADGTPITQAGSGYDADMYFVGRDPRFAQTIAYNGCPWKLSGITGRIQWSYPGEIEGAATKLYYCKRFSDPNLAASSVPAGTNDVGGNGLDWIEMRFAEVILNYAECLNETGNLSKAKDMVRQLRSFRGISQGTHDYGLDFAASKDQMRELIYNERMVEFAFEGKRGWDLRRTRRLHLLTGSFLTTTGEQLSATNTAAKKTQLEAYITGSTSVRNRDTLQVNKRSSYRYFFTHNLVAGDPKNPVSIPANQCYFYALPSTFLLSSPTLDQTLGWDNGTFDPLKD</sequence>
<dbReference type="InterPro" id="IPR033985">
    <property type="entry name" value="SusD-like_N"/>
</dbReference>
<dbReference type="OrthoDB" id="5694214at2"/>
<dbReference type="InterPro" id="IPR012944">
    <property type="entry name" value="SusD_RagB_dom"/>
</dbReference>
<dbReference type="EMBL" id="QAOQ01000003">
    <property type="protein sequence ID" value="PTQ98119.1"/>
    <property type="molecule type" value="Genomic_DNA"/>
</dbReference>
<evidence type="ECO:0000256" key="3">
    <source>
        <dbReference type="ARBA" id="ARBA00022729"/>
    </source>
</evidence>
<dbReference type="AlphaFoldDB" id="A0A2T5JBG2"/>
<evidence type="ECO:0000259" key="7">
    <source>
        <dbReference type="Pfam" id="PF07980"/>
    </source>
</evidence>
<dbReference type="Pfam" id="PF07980">
    <property type="entry name" value="SusD_RagB"/>
    <property type="match status" value="1"/>
</dbReference>
<keyword evidence="4" id="KW-0472">Membrane</keyword>
<feature type="signal peptide" evidence="6">
    <location>
        <begin position="1"/>
        <end position="29"/>
    </location>
</feature>
<dbReference type="GO" id="GO:0009279">
    <property type="term" value="C:cell outer membrane"/>
    <property type="evidence" value="ECO:0007669"/>
    <property type="project" value="UniProtKB-SubCell"/>
</dbReference>
<feature type="chain" id="PRO_5015780812" evidence="6">
    <location>
        <begin position="30"/>
        <end position="628"/>
    </location>
</feature>
<dbReference type="SUPFAM" id="SSF48452">
    <property type="entry name" value="TPR-like"/>
    <property type="match status" value="1"/>
</dbReference>
<keyword evidence="5" id="KW-0998">Cell outer membrane</keyword>
<evidence type="ECO:0000256" key="4">
    <source>
        <dbReference type="ARBA" id="ARBA00023136"/>
    </source>
</evidence>
<keyword evidence="3 6" id="KW-0732">Signal</keyword>
<comment type="caution">
    <text evidence="9">The sequence shown here is derived from an EMBL/GenBank/DDBJ whole genome shotgun (WGS) entry which is preliminary data.</text>
</comment>
<comment type="similarity">
    <text evidence="2">Belongs to the SusD family.</text>
</comment>
<accession>A0A2T5JBG2</accession>
<evidence type="ECO:0000256" key="2">
    <source>
        <dbReference type="ARBA" id="ARBA00006275"/>
    </source>
</evidence>
<reference evidence="9 10" key="1">
    <citation type="submission" date="2018-04" db="EMBL/GenBank/DDBJ databases">
        <title>Genomic Encyclopedia of Archaeal and Bacterial Type Strains, Phase II (KMG-II): from individual species to whole genera.</title>
        <authorList>
            <person name="Goeker M."/>
        </authorList>
    </citation>
    <scope>NUCLEOTIDE SEQUENCE [LARGE SCALE GENOMIC DNA]</scope>
    <source>
        <strain evidence="9 10">DSM 26809</strain>
    </source>
</reference>
<dbReference type="Gene3D" id="1.25.40.390">
    <property type="match status" value="1"/>
</dbReference>
<dbReference type="PROSITE" id="PS51257">
    <property type="entry name" value="PROKAR_LIPOPROTEIN"/>
    <property type="match status" value="1"/>
</dbReference>